<evidence type="ECO:0000313" key="9">
    <source>
        <dbReference type="EMBL" id="KDR18147.1"/>
    </source>
</evidence>
<dbReference type="eggNOG" id="KOG2532">
    <property type="taxonomic scope" value="Eukaryota"/>
</dbReference>
<feature type="transmembrane region" description="Helical" evidence="8">
    <location>
        <begin position="431"/>
        <end position="452"/>
    </location>
</feature>
<evidence type="ECO:0000256" key="4">
    <source>
        <dbReference type="ARBA" id="ARBA00022847"/>
    </source>
</evidence>
<sequence>MAVLGRLKRGSVQLQRAAIKASGRIGVRRVMVGMVMLGLVLSGFLQQSATVALLTLSDHLSSVDFAEYVTNTSYVTRYCNSFNDTNETNVGTDPEDAGPEDDITEFEQEEDDSFAENETSHVGHGRHIVADPDLKVPFSEEEDLDFRLREVFLWGSLLAPLPSSRLAAKVGPVRVFGISILGAGALAVLVPFGAWFSSYHIVIRFVQGLFTGCMWPALHMLAASWFPPLQRSGFVSCYSAVSLGYAAAGLLGTPLVLALGRDSLCYLLAVLTLLWATGWWLLVRDSPAEHPRLSSQQRHQLQRAIGPGVSARNSVPPPPWRRILTSLPVWACAIATLGSHWGQGTLQLAVTKYLMLVYGFALRYDRVLSVLPHLGHFMAALTFGRLVDHVRGKALVSTTTARKLLVYISHFMPGAVLFVVGYSGCDPATPAALYTAAVVVSGATAAGTYASAVDIAPNFAGTVFGISQTFGAAGNLASSYVVKEGLHGSLPGSWRLVFGVAAFVLALTATVFMAIGSGTVQPWNYLADHRTGPQESASEDEAVEEEPVATSIEVDTASTSQESPETSSKTKTATMTTEV</sequence>
<feature type="transmembrane region" description="Helical" evidence="8">
    <location>
        <begin position="175"/>
        <end position="196"/>
    </location>
</feature>
<reference evidence="9 10" key="1">
    <citation type="journal article" date="2014" name="Nat. Commun.">
        <title>Molecular traces of alternative social organization in a termite genome.</title>
        <authorList>
            <person name="Terrapon N."/>
            <person name="Li C."/>
            <person name="Robertson H.M."/>
            <person name="Ji L."/>
            <person name="Meng X."/>
            <person name="Booth W."/>
            <person name="Chen Z."/>
            <person name="Childers C.P."/>
            <person name="Glastad K.M."/>
            <person name="Gokhale K."/>
            <person name="Gowin J."/>
            <person name="Gronenberg W."/>
            <person name="Hermansen R.A."/>
            <person name="Hu H."/>
            <person name="Hunt B.G."/>
            <person name="Huylmans A.K."/>
            <person name="Khalil S.M."/>
            <person name="Mitchell R.D."/>
            <person name="Munoz-Torres M.C."/>
            <person name="Mustard J.A."/>
            <person name="Pan H."/>
            <person name="Reese J.T."/>
            <person name="Scharf M.E."/>
            <person name="Sun F."/>
            <person name="Vogel H."/>
            <person name="Xiao J."/>
            <person name="Yang W."/>
            <person name="Yang Z."/>
            <person name="Yang Z."/>
            <person name="Zhou J."/>
            <person name="Zhu J."/>
            <person name="Brent C.S."/>
            <person name="Elsik C.G."/>
            <person name="Goodisman M.A."/>
            <person name="Liberles D.A."/>
            <person name="Roe R.M."/>
            <person name="Vargo E.L."/>
            <person name="Vilcinskas A."/>
            <person name="Wang J."/>
            <person name="Bornberg-Bauer E."/>
            <person name="Korb J."/>
            <person name="Zhang G."/>
            <person name="Liebig J."/>
        </authorList>
    </citation>
    <scope>NUCLEOTIDE SEQUENCE [LARGE SCALE GENOMIC DNA]</scope>
    <source>
        <tissue evidence="9">Whole organism</tissue>
    </source>
</reference>
<dbReference type="GO" id="GO:0015293">
    <property type="term" value="F:symporter activity"/>
    <property type="evidence" value="ECO:0007669"/>
    <property type="project" value="UniProtKB-KW"/>
</dbReference>
<feature type="compositionally biased region" description="Acidic residues" evidence="7">
    <location>
        <begin position="537"/>
        <end position="547"/>
    </location>
</feature>
<feature type="compositionally biased region" description="Polar residues" evidence="7">
    <location>
        <begin position="556"/>
        <end position="565"/>
    </location>
</feature>
<evidence type="ECO:0000313" key="10">
    <source>
        <dbReference type="Proteomes" id="UP000027135"/>
    </source>
</evidence>
<evidence type="ECO:0000256" key="2">
    <source>
        <dbReference type="ARBA" id="ARBA00022448"/>
    </source>
</evidence>
<dbReference type="OrthoDB" id="2985014at2759"/>
<feature type="transmembrane region" description="Helical" evidence="8">
    <location>
        <begin position="494"/>
        <end position="515"/>
    </location>
</feature>
<dbReference type="Proteomes" id="UP000027135">
    <property type="component" value="Unassembled WGS sequence"/>
</dbReference>
<accession>A0A067R6X3</accession>
<keyword evidence="2" id="KW-0813">Transport</keyword>
<proteinExistence type="predicted"/>
<dbReference type="InParanoid" id="A0A067R6X3"/>
<dbReference type="GO" id="GO:0006820">
    <property type="term" value="P:monoatomic anion transport"/>
    <property type="evidence" value="ECO:0007669"/>
    <property type="project" value="TreeGrafter"/>
</dbReference>
<dbReference type="EMBL" id="KK852700">
    <property type="protein sequence ID" value="KDR18147.1"/>
    <property type="molecule type" value="Genomic_DNA"/>
</dbReference>
<dbReference type="GO" id="GO:0016020">
    <property type="term" value="C:membrane"/>
    <property type="evidence" value="ECO:0007669"/>
    <property type="project" value="UniProtKB-SubCell"/>
</dbReference>
<feature type="transmembrane region" description="Helical" evidence="8">
    <location>
        <begin position="459"/>
        <end position="482"/>
    </location>
</feature>
<feature type="region of interest" description="Disordered" evidence="7">
    <location>
        <begin position="530"/>
        <end position="579"/>
    </location>
</feature>
<organism evidence="9 10">
    <name type="scientific">Zootermopsis nevadensis</name>
    <name type="common">Dampwood termite</name>
    <dbReference type="NCBI Taxonomy" id="136037"/>
    <lineage>
        <taxon>Eukaryota</taxon>
        <taxon>Metazoa</taxon>
        <taxon>Ecdysozoa</taxon>
        <taxon>Arthropoda</taxon>
        <taxon>Hexapoda</taxon>
        <taxon>Insecta</taxon>
        <taxon>Pterygota</taxon>
        <taxon>Neoptera</taxon>
        <taxon>Polyneoptera</taxon>
        <taxon>Dictyoptera</taxon>
        <taxon>Blattodea</taxon>
        <taxon>Blattoidea</taxon>
        <taxon>Termitoidae</taxon>
        <taxon>Termopsidae</taxon>
        <taxon>Zootermopsis</taxon>
    </lineage>
</organism>
<keyword evidence="5 8" id="KW-1133">Transmembrane helix</keyword>
<evidence type="ECO:0000256" key="3">
    <source>
        <dbReference type="ARBA" id="ARBA00022692"/>
    </source>
</evidence>
<evidence type="ECO:0000256" key="5">
    <source>
        <dbReference type="ARBA" id="ARBA00022989"/>
    </source>
</evidence>
<feature type="transmembrane region" description="Helical" evidence="8">
    <location>
        <begin position="404"/>
        <end position="425"/>
    </location>
</feature>
<keyword evidence="3 8" id="KW-0812">Transmembrane</keyword>
<feature type="transmembrane region" description="Helical" evidence="8">
    <location>
        <begin position="266"/>
        <end position="283"/>
    </location>
</feature>
<dbReference type="PANTHER" id="PTHR11662">
    <property type="entry name" value="SOLUTE CARRIER FAMILY 17"/>
    <property type="match status" value="1"/>
</dbReference>
<name>A0A067R6X3_ZOONE</name>
<evidence type="ECO:0000256" key="8">
    <source>
        <dbReference type="SAM" id="Phobius"/>
    </source>
</evidence>
<feature type="transmembrane region" description="Helical" evidence="8">
    <location>
        <begin position="202"/>
        <end position="226"/>
    </location>
</feature>
<dbReference type="OMA" id="DFEVILM"/>
<dbReference type="AlphaFoldDB" id="A0A067R6X3"/>
<dbReference type="InterPro" id="IPR011701">
    <property type="entry name" value="MFS"/>
</dbReference>
<dbReference type="Pfam" id="PF07690">
    <property type="entry name" value="MFS_1"/>
    <property type="match status" value="1"/>
</dbReference>
<evidence type="ECO:0000256" key="7">
    <source>
        <dbReference type="SAM" id="MobiDB-lite"/>
    </source>
</evidence>
<evidence type="ECO:0000256" key="1">
    <source>
        <dbReference type="ARBA" id="ARBA00004141"/>
    </source>
</evidence>
<keyword evidence="10" id="KW-1185">Reference proteome</keyword>
<dbReference type="SUPFAM" id="SSF103473">
    <property type="entry name" value="MFS general substrate transporter"/>
    <property type="match status" value="1"/>
</dbReference>
<keyword evidence="6 8" id="KW-0472">Membrane</keyword>
<comment type="subcellular location">
    <subcellularLocation>
        <location evidence="1">Membrane</location>
        <topology evidence="1">Multi-pass membrane protein</topology>
    </subcellularLocation>
</comment>
<dbReference type="PANTHER" id="PTHR11662:SF411">
    <property type="entry name" value="GH05102P"/>
    <property type="match status" value="1"/>
</dbReference>
<dbReference type="InterPro" id="IPR036259">
    <property type="entry name" value="MFS_trans_sf"/>
</dbReference>
<evidence type="ECO:0000256" key="6">
    <source>
        <dbReference type="ARBA" id="ARBA00023136"/>
    </source>
</evidence>
<protein>
    <submittedName>
        <fullName evidence="9">Vesicular glutamate transporter 2.1</fullName>
    </submittedName>
</protein>
<feature type="transmembrane region" description="Helical" evidence="8">
    <location>
        <begin position="238"/>
        <end position="260"/>
    </location>
</feature>
<dbReference type="InterPro" id="IPR050382">
    <property type="entry name" value="MFS_Na/Anion_cotransporter"/>
</dbReference>
<keyword evidence="4" id="KW-0769">Symport</keyword>
<gene>
    <name evidence="9" type="ORF">L798_08007</name>
</gene>
<feature type="compositionally biased region" description="Low complexity" evidence="7">
    <location>
        <begin position="566"/>
        <end position="579"/>
    </location>
</feature>
<dbReference type="Gene3D" id="1.20.1250.20">
    <property type="entry name" value="MFS general substrate transporter like domains"/>
    <property type="match status" value="2"/>
</dbReference>
<dbReference type="FunFam" id="1.20.1250.20:FF:000003">
    <property type="entry name" value="Solute carrier family 17 member 3"/>
    <property type="match status" value="1"/>
</dbReference>